<organism evidence="9 10">
    <name type="scientific">Barnesiella viscericola</name>
    <dbReference type="NCBI Taxonomy" id="397865"/>
    <lineage>
        <taxon>Bacteria</taxon>
        <taxon>Pseudomonadati</taxon>
        <taxon>Bacteroidota</taxon>
        <taxon>Bacteroidia</taxon>
        <taxon>Bacteroidales</taxon>
        <taxon>Barnesiellaceae</taxon>
        <taxon>Barnesiella</taxon>
    </lineage>
</organism>
<feature type="transmembrane region" description="Helical" evidence="7">
    <location>
        <begin position="92"/>
        <end position="111"/>
    </location>
</feature>
<evidence type="ECO:0000256" key="2">
    <source>
        <dbReference type="ARBA" id="ARBA00008193"/>
    </source>
</evidence>
<feature type="domain" description="Glycine transporter" evidence="8">
    <location>
        <begin position="93"/>
        <end position="165"/>
    </location>
</feature>
<dbReference type="InterPro" id="IPR005115">
    <property type="entry name" value="Gly_transporter"/>
</dbReference>
<protein>
    <submittedName>
        <fullName evidence="9">Trimeric intracellular cation channel family protein</fullName>
    </submittedName>
</protein>
<gene>
    <name evidence="9" type="ORF">K8U91_10500</name>
</gene>
<dbReference type="PANTHER" id="PTHR30506:SF3">
    <property type="entry name" value="UPF0126 INNER MEMBRANE PROTEIN YADS-RELATED"/>
    <property type="match status" value="1"/>
</dbReference>
<comment type="subcellular location">
    <subcellularLocation>
        <location evidence="1">Cell membrane</location>
        <topology evidence="1">Multi-pass membrane protein</topology>
    </subcellularLocation>
</comment>
<comment type="similarity">
    <text evidence="2">Belongs to the UPF0126 family.</text>
</comment>
<feature type="transmembrane region" description="Helical" evidence="7">
    <location>
        <begin position="117"/>
        <end position="138"/>
    </location>
</feature>
<keyword evidence="6 7" id="KW-0472">Membrane</keyword>
<feature type="domain" description="Glycine transporter" evidence="8">
    <location>
        <begin position="8"/>
        <end position="81"/>
    </location>
</feature>
<evidence type="ECO:0000313" key="9">
    <source>
        <dbReference type="EMBL" id="HJG89883.1"/>
    </source>
</evidence>
<dbReference type="RefSeq" id="WP_272961382.1">
    <property type="nucleotide sequence ID" value="NZ_CAKMIC010000002.1"/>
</dbReference>
<evidence type="ECO:0000256" key="6">
    <source>
        <dbReference type="ARBA" id="ARBA00023136"/>
    </source>
</evidence>
<dbReference type="Pfam" id="PF03458">
    <property type="entry name" value="Gly_transporter"/>
    <property type="match status" value="2"/>
</dbReference>
<accession>A0A921MSB9</accession>
<dbReference type="EMBL" id="DYUD01000027">
    <property type="protein sequence ID" value="HJG89883.1"/>
    <property type="molecule type" value="Genomic_DNA"/>
</dbReference>
<keyword evidence="4 7" id="KW-0812">Transmembrane</keyword>
<reference evidence="9" key="1">
    <citation type="journal article" date="2021" name="PeerJ">
        <title>Extensive microbial diversity within the chicken gut microbiome revealed by metagenomics and culture.</title>
        <authorList>
            <person name="Gilroy R."/>
            <person name="Ravi A."/>
            <person name="Getino M."/>
            <person name="Pursley I."/>
            <person name="Horton D.L."/>
            <person name="Alikhan N.F."/>
            <person name="Baker D."/>
            <person name="Gharbi K."/>
            <person name="Hall N."/>
            <person name="Watson M."/>
            <person name="Adriaenssens E.M."/>
            <person name="Foster-Nyarko E."/>
            <person name="Jarju S."/>
            <person name="Secka A."/>
            <person name="Antonio M."/>
            <person name="Oren A."/>
            <person name="Chaudhuri R.R."/>
            <person name="La Ragione R."/>
            <person name="Hildebrand F."/>
            <person name="Pallen M.J."/>
        </authorList>
    </citation>
    <scope>NUCLEOTIDE SEQUENCE</scope>
    <source>
        <strain evidence="9">CHK121-7720</strain>
    </source>
</reference>
<proteinExistence type="inferred from homology"/>
<sequence>MNTTFATILEIVGTLAFAISGIRLAAAKRFDWFGAYAVGLVTAIGGGTTRDVLLNATPFWMINGSYLTVTAVALIFVIIFKQYLVKLENTFFIFDTIGLALFVVVGVEKTLMFGFPFWVAIVMGTITGSVGSIIRDILINEEPLLFRKDIYALACVAGGIMFYLGQKMGFNSITNQSICGISVVAVRLLAVKFHWSLPALKDESDDKPTLK</sequence>
<comment type="caution">
    <text evidence="9">The sequence shown here is derived from an EMBL/GenBank/DDBJ whole genome shotgun (WGS) entry which is preliminary data.</text>
</comment>
<keyword evidence="5 7" id="KW-1133">Transmembrane helix</keyword>
<dbReference type="Proteomes" id="UP000757103">
    <property type="component" value="Unassembled WGS sequence"/>
</dbReference>
<evidence type="ECO:0000256" key="1">
    <source>
        <dbReference type="ARBA" id="ARBA00004651"/>
    </source>
</evidence>
<feature type="transmembrane region" description="Helical" evidence="7">
    <location>
        <begin position="150"/>
        <end position="166"/>
    </location>
</feature>
<name>A0A921MSB9_9BACT</name>
<evidence type="ECO:0000256" key="3">
    <source>
        <dbReference type="ARBA" id="ARBA00022475"/>
    </source>
</evidence>
<reference evidence="9" key="2">
    <citation type="submission" date="2021-09" db="EMBL/GenBank/DDBJ databases">
        <authorList>
            <person name="Gilroy R."/>
        </authorList>
    </citation>
    <scope>NUCLEOTIDE SEQUENCE</scope>
    <source>
        <strain evidence="9">CHK121-7720</strain>
    </source>
</reference>
<dbReference type="AlphaFoldDB" id="A0A921MSB9"/>
<evidence type="ECO:0000313" key="10">
    <source>
        <dbReference type="Proteomes" id="UP000757103"/>
    </source>
</evidence>
<feature type="transmembrane region" description="Helical" evidence="7">
    <location>
        <begin position="6"/>
        <end position="26"/>
    </location>
</feature>
<dbReference type="GO" id="GO:0005886">
    <property type="term" value="C:plasma membrane"/>
    <property type="evidence" value="ECO:0007669"/>
    <property type="project" value="UniProtKB-SubCell"/>
</dbReference>
<feature type="transmembrane region" description="Helical" evidence="7">
    <location>
        <begin position="33"/>
        <end position="53"/>
    </location>
</feature>
<evidence type="ECO:0000256" key="7">
    <source>
        <dbReference type="SAM" id="Phobius"/>
    </source>
</evidence>
<keyword evidence="3" id="KW-1003">Cell membrane</keyword>
<feature type="transmembrane region" description="Helical" evidence="7">
    <location>
        <begin position="59"/>
        <end position="80"/>
    </location>
</feature>
<evidence type="ECO:0000256" key="5">
    <source>
        <dbReference type="ARBA" id="ARBA00022989"/>
    </source>
</evidence>
<dbReference type="PANTHER" id="PTHR30506">
    <property type="entry name" value="INNER MEMBRANE PROTEIN"/>
    <property type="match status" value="1"/>
</dbReference>
<evidence type="ECO:0000256" key="4">
    <source>
        <dbReference type="ARBA" id="ARBA00022692"/>
    </source>
</evidence>
<evidence type="ECO:0000259" key="8">
    <source>
        <dbReference type="Pfam" id="PF03458"/>
    </source>
</evidence>